<protein>
    <submittedName>
        <fullName evidence="1">Uncharacterized protein</fullName>
    </submittedName>
</protein>
<proteinExistence type="predicted"/>
<name>A0ABD4EG72_STALU</name>
<accession>A0ABD4EG72</accession>
<sequence>MMMSSLMYKNKNKIYVSANENFNLNSARHDKNVIKSNISFRHARSQTSVNICPHGIKYRKMVAYSIGKIISFKEKKGGTEFILNSLFRLGKVD</sequence>
<dbReference type="EMBL" id="LRQI01000041">
    <property type="protein sequence ID" value="KXA38704.1"/>
    <property type="molecule type" value="Genomic_DNA"/>
</dbReference>
<organism evidence="1 2">
    <name type="scientific">Staphylococcus lugdunensis</name>
    <dbReference type="NCBI Taxonomy" id="28035"/>
    <lineage>
        <taxon>Bacteria</taxon>
        <taxon>Bacillati</taxon>
        <taxon>Bacillota</taxon>
        <taxon>Bacilli</taxon>
        <taxon>Bacillales</taxon>
        <taxon>Staphylococcaceae</taxon>
        <taxon>Staphylococcus</taxon>
    </lineage>
</organism>
<evidence type="ECO:0000313" key="1">
    <source>
        <dbReference type="EMBL" id="KXA38704.1"/>
    </source>
</evidence>
<dbReference type="Proteomes" id="UP000070063">
    <property type="component" value="Unassembled WGS sequence"/>
</dbReference>
<evidence type="ECO:0000313" key="2">
    <source>
        <dbReference type="Proteomes" id="UP000070063"/>
    </source>
</evidence>
<gene>
    <name evidence="1" type="ORF">HMPREF3225_01107</name>
</gene>
<comment type="caution">
    <text evidence="1">The sequence shown here is derived from an EMBL/GenBank/DDBJ whole genome shotgun (WGS) entry which is preliminary data.</text>
</comment>
<reference evidence="1 2" key="1">
    <citation type="submission" date="2016-01" db="EMBL/GenBank/DDBJ databases">
        <authorList>
            <person name="Mitreva M."/>
            <person name="Pepin K.H."/>
            <person name="Mihindukulasuriya K.A."/>
            <person name="Fulton R."/>
            <person name="Fronick C."/>
            <person name="O'Laughlin M."/>
            <person name="Miner T."/>
            <person name="Herter B."/>
            <person name="Rosa B.A."/>
            <person name="Cordes M."/>
            <person name="Tomlinson C."/>
            <person name="Wollam A."/>
            <person name="Palsikar V.B."/>
            <person name="Mardis E.R."/>
            <person name="Wilson R.K."/>
        </authorList>
    </citation>
    <scope>NUCLEOTIDE SEQUENCE [LARGE SCALE GENOMIC DNA]</scope>
    <source>
        <strain evidence="1 2">MJR7738</strain>
    </source>
</reference>
<dbReference type="AlphaFoldDB" id="A0ABD4EG72"/>